<evidence type="ECO:0000256" key="6">
    <source>
        <dbReference type="ARBA" id="ARBA00023136"/>
    </source>
</evidence>
<dbReference type="InterPro" id="IPR000515">
    <property type="entry name" value="MetI-like"/>
</dbReference>
<dbReference type="SUPFAM" id="SSF161098">
    <property type="entry name" value="MetI-like"/>
    <property type="match status" value="1"/>
</dbReference>
<feature type="transmembrane region" description="Helical" evidence="7">
    <location>
        <begin position="188"/>
        <end position="205"/>
    </location>
</feature>
<keyword evidence="11" id="KW-1185">Reference proteome</keyword>
<organism evidence="10 11">
    <name type="scientific">Paenibacillus terricola</name>
    <dbReference type="NCBI Taxonomy" id="2763503"/>
    <lineage>
        <taxon>Bacteria</taxon>
        <taxon>Bacillati</taxon>
        <taxon>Bacillota</taxon>
        <taxon>Bacilli</taxon>
        <taxon>Bacillales</taxon>
        <taxon>Paenibacillaceae</taxon>
        <taxon>Paenibacillus</taxon>
    </lineage>
</organism>
<dbReference type="Pfam" id="PF12911">
    <property type="entry name" value="OppC_N"/>
    <property type="match status" value="1"/>
</dbReference>
<comment type="similarity">
    <text evidence="7">Belongs to the binding-protein-dependent transport system permease family.</text>
</comment>
<evidence type="ECO:0000256" key="5">
    <source>
        <dbReference type="ARBA" id="ARBA00022989"/>
    </source>
</evidence>
<dbReference type="CDD" id="cd06261">
    <property type="entry name" value="TM_PBP2"/>
    <property type="match status" value="1"/>
</dbReference>
<evidence type="ECO:0000256" key="8">
    <source>
        <dbReference type="SAM" id="MobiDB-lite"/>
    </source>
</evidence>
<evidence type="ECO:0000256" key="2">
    <source>
        <dbReference type="ARBA" id="ARBA00022448"/>
    </source>
</evidence>
<keyword evidence="5 7" id="KW-1133">Transmembrane helix</keyword>
<accession>A0ABR8MXM4</accession>
<dbReference type="Gene3D" id="1.10.3720.10">
    <property type="entry name" value="MetI-like"/>
    <property type="match status" value="1"/>
</dbReference>
<proteinExistence type="inferred from homology"/>
<dbReference type="PANTHER" id="PTHR43386:SF1">
    <property type="entry name" value="D,D-DIPEPTIDE TRANSPORT SYSTEM PERMEASE PROTEIN DDPC-RELATED"/>
    <property type="match status" value="1"/>
</dbReference>
<protein>
    <submittedName>
        <fullName evidence="10">ABC transporter permease</fullName>
    </submittedName>
</protein>
<comment type="caution">
    <text evidence="10">The sequence shown here is derived from an EMBL/GenBank/DDBJ whole genome shotgun (WGS) entry which is preliminary data.</text>
</comment>
<dbReference type="InterPro" id="IPR025966">
    <property type="entry name" value="OppC_N"/>
</dbReference>
<evidence type="ECO:0000313" key="10">
    <source>
        <dbReference type="EMBL" id="MBD3919791.1"/>
    </source>
</evidence>
<keyword evidence="2 7" id="KW-0813">Transport</keyword>
<feature type="transmembrane region" description="Helical" evidence="7">
    <location>
        <begin position="294"/>
        <end position="312"/>
    </location>
</feature>
<dbReference type="Pfam" id="PF00528">
    <property type="entry name" value="BPD_transp_1"/>
    <property type="match status" value="1"/>
</dbReference>
<feature type="transmembrane region" description="Helical" evidence="7">
    <location>
        <begin position="127"/>
        <end position="150"/>
    </location>
</feature>
<evidence type="ECO:0000256" key="3">
    <source>
        <dbReference type="ARBA" id="ARBA00022475"/>
    </source>
</evidence>
<feature type="domain" description="ABC transmembrane type-1" evidence="9">
    <location>
        <begin position="127"/>
        <end position="312"/>
    </location>
</feature>
<reference evidence="10 11" key="1">
    <citation type="submission" date="2020-09" db="EMBL/GenBank/DDBJ databases">
        <title>Paenibacillus sp. strain PR3 16S rRNA gene Genome sequencing and assembly.</title>
        <authorList>
            <person name="Kim J."/>
        </authorList>
    </citation>
    <scope>NUCLEOTIDE SEQUENCE [LARGE SCALE GENOMIC DNA]</scope>
    <source>
        <strain evidence="10 11">PR3</strain>
    </source>
</reference>
<feature type="transmembrane region" description="Helical" evidence="7">
    <location>
        <begin position="61"/>
        <end position="83"/>
    </location>
</feature>
<feature type="compositionally biased region" description="Basic and acidic residues" evidence="8">
    <location>
        <begin position="1"/>
        <end position="11"/>
    </location>
</feature>
<dbReference type="InterPro" id="IPR050366">
    <property type="entry name" value="BP-dependent_transpt_permease"/>
</dbReference>
<evidence type="ECO:0000256" key="4">
    <source>
        <dbReference type="ARBA" id="ARBA00022692"/>
    </source>
</evidence>
<feature type="transmembrane region" description="Helical" evidence="7">
    <location>
        <begin position="162"/>
        <end position="182"/>
    </location>
</feature>
<name>A0ABR8MXM4_9BACL</name>
<feature type="transmembrane region" description="Helical" evidence="7">
    <location>
        <begin position="236"/>
        <end position="257"/>
    </location>
</feature>
<dbReference type="Proteomes" id="UP000609346">
    <property type="component" value="Unassembled WGS sequence"/>
</dbReference>
<evidence type="ECO:0000256" key="1">
    <source>
        <dbReference type="ARBA" id="ARBA00004651"/>
    </source>
</evidence>
<dbReference type="PROSITE" id="PS50928">
    <property type="entry name" value="ABC_TM1"/>
    <property type="match status" value="1"/>
</dbReference>
<dbReference type="EMBL" id="JACXZA010000003">
    <property type="protein sequence ID" value="MBD3919791.1"/>
    <property type="molecule type" value="Genomic_DNA"/>
</dbReference>
<keyword evidence="4 7" id="KW-0812">Transmembrane</keyword>
<evidence type="ECO:0000259" key="9">
    <source>
        <dbReference type="PROSITE" id="PS50928"/>
    </source>
</evidence>
<dbReference type="PANTHER" id="PTHR43386">
    <property type="entry name" value="OLIGOPEPTIDE TRANSPORT SYSTEM PERMEASE PROTEIN APPC"/>
    <property type="match status" value="1"/>
</dbReference>
<keyword evidence="6 7" id="KW-0472">Membrane</keyword>
<keyword evidence="3" id="KW-1003">Cell membrane</keyword>
<dbReference type="InterPro" id="IPR035906">
    <property type="entry name" value="MetI-like_sf"/>
</dbReference>
<dbReference type="RefSeq" id="WP_191204076.1">
    <property type="nucleotide sequence ID" value="NZ_JACXZA010000003.1"/>
</dbReference>
<evidence type="ECO:0000256" key="7">
    <source>
        <dbReference type="RuleBase" id="RU363032"/>
    </source>
</evidence>
<sequence length="343" mass="37379">MNEATTQERQHAAAVEPGWSNRNEGAAVSKSQSGVRLSGKLPKRPPGLWRTGINKFRRNPYAVAGLFVLILFIALAALAHYIAPYDPARIDLLNADAPPGTGNHLLGTDELGRDIWSRLLFSGQVSLSVGFAVAFVSVLIGTLVGSISGYFGGWIDAILMRLVDVMNAVPLLFLNILILAIFGSKFSYMILVLAFTSWMGVARLVRGTFLQLREMQYVEAARAIGVSNTGIIVRHLLRNATVPIIVTATLMVGGAILSESALSYLGLGIQSPDTSWGLMLSNAQEFMLLDPLQALYPGMCILIVVLAVNFVGDGIRDALDPRKQPVAERRRWSAWSRFLRSRT</sequence>
<evidence type="ECO:0000313" key="11">
    <source>
        <dbReference type="Proteomes" id="UP000609346"/>
    </source>
</evidence>
<gene>
    <name evidence="10" type="ORF">H8B09_13590</name>
</gene>
<feature type="region of interest" description="Disordered" evidence="8">
    <location>
        <begin position="1"/>
        <end position="40"/>
    </location>
</feature>
<comment type="subcellular location">
    <subcellularLocation>
        <location evidence="1 7">Cell membrane</location>
        <topology evidence="1 7">Multi-pass membrane protein</topology>
    </subcellularLocation>
</comment>